<proteinExistence type="predicted"/>
<dbReference type="AlphaFoldDB" id="A0AAN7QJX8"/>
<comment type="caution">
    <text evidence="2">The sequence shown here is derived from an EMBL/GenBank/DDBJ whole genome shotgun (WGS) entry which is preliminary data.</text>
</comment>
<dbReference type="PANTHER" id="PTHR31094">
    <property type="entry name" value="RIKEN CDNA 2310061I04 GENE"/>
    <property type="match status" value="1"/>
</dbReference>
<dbReference type="InterPro" id="IPR018790">
    <property type="entry name" value="DUF2358"/>
</dbReference>
<feature type="region of interest" description="Disordered" evidence="1">
    <location>
        <begin position="120"/>
        <end position="140"/>
    </location>
</feature>
<name>A0AAN7QJX8_9COLE</name>
<evidence type="ECO:0000256" key="1">
    <source>
        <dbReference type="SAM" id="MobiDB-lite"/>
    </source>
</evidence>
<gene>
    <name evidence="2" type="ORF">RN001_005022</name>
</gene>
<dbReference type="Proteomes" id="UP001353858">
    <property type="component" value="Unassembled WGS sequence"/>
</dbReference>
<protein>
    <submittedName>
        <fullName evidence="2">Uncharacterized protein</fullName>
    </submittedName>
</protein>
<evidence type="ECO:0000313" key="2">
    <source>
        <dbReference type="EMBL" id="KAK4881703.1"/>
    </source>
</evidence>
<dbReference type="Pfam" id="PF10184">
    <property type="entry name" value="DUF2358"/>
    <property type="match status" value="1"/>
</dbReference>
<sequence length="319" mass="36633">MAFWIKFLTNRSSNVGSILVNGRCIINVNVLNKSEQCRQFSSQPVTFNLSTKPSCHIINDRKDLDFYYVNLINSELRSSQIPYKLSNPLNSYSKLKNSFGADIYYSTQPEPLSKPEVEIVPEPSSLNNDKSKDSDNKPSPEKLQQVYNALAESLPKIFIQSLDYNMYHPDIIFENNIIGRRSVGLYGYVKQVALLRTIGHLKYAYVVFEILKITQHPEDSTVKVRWTIRGVSGLKVMFSFWKYKLWNFKEILEKAETWYDGFSTFYVNGQGEIYKHVADKMMPDMDREQVSLRTSPIDAAKLALIVGIIPKVSEINSIL</sequence>
<evidence type="ECO:0000313" key="3">
    <source>
        <dbReference type="Proteomes" id="UP001353858"/>
    </source>
</evidence>
<dbReference type="PANTHER" id="PTHR31094:SF2">
    <property type="entry name" value="RIKEN CDNA 2310061I04 GENE"/>
    <property type="match status" value="1"/>
</dbReference>
<reference evidence="3" key="1">
    <citation type="submission" date="2023-01" db="EMBL/GenBank/DDBJ databases">
        <title>Key to firefly adult light organ development and bioluminescence: homeobox transcription factors regulate luciferase expression and transportation to peroxisome.</title>
        <authorList>
            <person name="Fu X."/>
        </authorList>
    </citation>
    <scope>NUCLEOTIDE SEQUENCE [LARGE SCALE GENOMIC DNA]</scope>
</reference>
<organism evidence="2 3">
    <name type="scientific">Aquatica leii</name>
    <dbReference type="NCBI Taxonomy" id="1421715"/>
    <lineage>
        <taxon>Eukaryota</taxon>
        <taxon>Metazoa</taxon>
        <taxon>Ecdysozoa</taxon>
        <taxon>Arthropoda</taxon>
        <taxon>Hexapoda</taxon>
        <taxon>Insecta</taxon>
        <taxon>Pterygota</taxon>
        <taxon>Neoptera</taxon>
        <taxon>Endopterygota</taxon>
        <taxon>Coleoptera</taxon>
        <taxon>Polyphaga</taxon>
        <taxon>Elateriformia</taxon>
        <taxon>Elateroidea</taxon>
        <taxon>Lampyridae</taxon>
        <taxon>Luciolinae</taxon>
        <taxon>Aquatica</taxon>
    </lineage>
</organism>
<accession>A0AAN7QJX8</accession>
<keyword evidence="3" id="KW-1185">Reference proteome</keyword>
<feature type="compositionally biased region" description="Basic and acidic residues" evidence="1">
    <location>
        <begin position="129"/>
        <end position="140"/>
    </location>
</feature>
<dbReference type="EMBL" id="JARPUR010000002">
    <property type="protein sequence ID" value="KAK4881703.1"/>
    <property type="molecule type" value="Genomic_DNA"/>
</dbReference>